<dbReference type="GO" id="GO:0051997">
    <property type="term" value="F:2-oxo-4-hydroxy-4-carboxy-5-ureidoimidazoline decarboxylase activity"/>
    <property type="evidence" value="ECO:0007669"/>
    <property type="project" value="UniProtKB-EC"/>
</dbReference>
<evidence type="ECO:0000256" key="6">
    <source>
        <dbReference type="ARBA" id="ARBA00023239"/>
    </source>
</evidence>
<gene>
    <name evidence="8" type="primary">uraD</name>
    <name evidence="8" type="ORF">HRJ53_19750</name>
</gene>
<comment type="catalytic activity">
    <reaction evidence="1">
        <text>5-hydroxy-2-oxo-4-ureido-2,5-dihydro-1H-imidazole-5-carboxylate + H(+) = (S)-allantoin + CO2</text>
        <dbReference type="Rhea" id="RHEA:26301"/>
        <dbReference type="ChEBI" id="CHEBI:15378"/>
        <dbReference type="ChEBI" id="CHEBI:15678"/>
        <dbReference type="ChEBI" id="CHEBI:16526"/>
        <dbReference type="ChEBI" id="CHEBI:58639"/>
        <dbReference type="EC" id="4.1.1.97"/>
    </reaction>
</comment>
<evidence type="ECO:0000256" key="5">
    <source>
        <dbReference type="ARBA" id="ARBA00022793"/>
    </source>
</evidence>
<evidence type="ECO:0000313" key="8">
    <source>
        <dbReference type="EMBL" id="MBA0087224.1"/>
    </source>
</evidence>
<keyword evidence="4" id="KW-0659">Purine metabolism</keyword>
<reference evidence="8" key="1">
    <citation type="submission" date="2020-06" db="EMBL/GenBank/DDBJ databases">
        <title>Legume-microbial interactions unlock mineral nutrients during tropical forest succession.</title>
        <authorList>
            <person name="Epihov D.Z."/>
        </authorList>
    </citation>
    <scope>NUCLEOTIDE SEQUENCE [LARGE SCALE GENOMIC DNA]</scope>
    <source>
        <strain evidence="8">Pan2503</strain>
    </source>
</reference>
<evidence type="ECO:0000256" key="1">
    <source>
        <dbReference type="ARBA" id="ARBA00001163"/>
    </source>
</evidence>
<dbReference type="PANTHER" id="PTHR43466:SF1">
    <property type="entry name" value="2-OXO-4-HYDROXY-4-CARBOXY-5-UREIDOIMIDAZOLINE DECARBOXYLASE-RELATED"/>
    <property type="match status" value="1"/>
</dbReference>
<comment type="caution">
    <text evidence="8">The sequence shown here is derived from an EMBL/GenBank/DDBJ whole genome shotgun (WGS) entry which is preliminary data.</text>
</comment>
<dbReference type="InterPro" id="IPR018020">
    <property type="entry name" value="OHCU_decarboxylase"/>
</dbReference>
<evidence type="ECO:0000259" key="7">
    <source>
        <dbReference type="Pfam" id="PF09349"/>
    </source>
</evidence>
<dbReference type="AlphaFoldDB" id="A0A7V8SYM1"/>
<dbReference type="InterPro" id="IPR036778">
    <property type="entry name" value="OHCU_decarboxylase_sf"/>
</dbReference>
<dbReference type="GO" id="GO:0006144">
    <property type="term" value="P:purine nucleobase metabolic process"/>
    <property type="evidence" value="ECO:0007669"/>
    <property type="project" value="UniProtKB-KW"/>
</dbReference>
<keyword evidence="5" id="KW-0210">Decarboxylase</keyword>
<evidence type="ECO:0000256" key="2">
    <source>
        <dbReference type="ARBA" id="ARBA00004754"/>
    </source>
</evidence>
<accession>A0A7V8SYM1</accession>
<name>A0A7V8SYM1_9BACT</name>
<organism evidence="8 9">
    <name type="scientific">Candidatus Acidiferrum panamense</name>
    <dbReference type="NCBI Taxonomy" id="2741543"/>
    <lineage>
        <taxon>Bacteria</taxon>
        <taxon>Pseudomonadati</taxon>
        <taxon>Acidobacteriota</taxon>
        <taxon>Terriglobia</taxon>
        <taxon>Candidatus Acidiferrales</taxon>
        <taxon>Candidatus Acidiferrum</taxon>
    </lineage>
</organism>
<dbReference type="InterPro" id="IPR017595">
    <property type="entry name" value="OHCU_decarboxylase-2"/>
</dbReference>
<dbReference type="PANTHER" id="PTHR43466">
    <property type="entry name" value="2-OXO-4-HYDROXY-4-CARBOXY-5-UREIDOIMIDAZOLINE DECARBOXYLASE-RELATED"/>
    <property type="match status" value="1"/>
</dbReference>
<dbReference type="NCBIfam" id="NF010372">
    <property type="entry name" value="PRK13798.1"/>
    <property type="match status" value="1"/>
</dbReference>
<sequence>MSEVLARWNNLSLEEAARALLPCCGSKAWAGGMAARRPIVDEAALVAASDAVWNSLREGDWIEAFQSHPRIGESHGPPAASRQSAAWSRTEQQQVALAEEEVKLALAEGNRAYEKRFHRIFILCTSGKSASEILEILQRRLQNDDKTELHEAAEQQRQIAQIRLKKWLSL</sequence>
<comment type="pathway">
    <text evidence="2">Purine metabolism; urate degradation; (S)-allantoin from urate: step 3/3.</text>
</comment>
<evidence type="ECO:0000313" key="9">
    <source>
        <dbReference type="Proteomes" id="UP000567293"/>
    </source>
</evidence>
<dbReference type="Gene3D" id="1.10.3330.10">
    <property type="entry name" value="Oxo-4-hydroxy-4-carboxy-5-ureidoimidazoline decarboxylase"/>
    <property type="match status" value="1"/>
</dbReference>
<dbReference type="EC" id="4.1.1.97" evidence="3"/>
<dbReference type="SUPFAM" id="SSF158694">
    <property type="entry name" value="UraD-Like"/>
    <property type="match status" value="1"/>
</dbReference>
<evidence type="ECO:0000256" key="3">
    <source>
        <dbReference type="ARBA" id="ARBA00012257"/>
    </source>
</evidence>
<feature type="domain" description="Oxo-4-hydroxy-4-carboxy-5-ureidoimidazoline decarboxylase" evidence="7">
    <location>
        <begin position="9"/>
        <end position="165"/>
    </location>
</feature>
<dbReference type="GO" id="GO:0019628">
    <property type="term" value="P:urate catabolic process"/>
    <property type="evidence" value="ECO:0007669"/>
    <property type="project" value="TreeGrafter"/>
</dbReference>
<evidence type="ECO:0000256" key="4">
    <source>
        <dbReference type="ARBA" id="ARBA00022631"/>
    </source>
</evidence>
<keyword evidence="9" id="KW-1185">Reference proteome</keyword>
<protein>
    <recommendedName>
        <fullName evidence="3">2-oxo-4-hydroxy-4-carboxy-5-ureidoimidazoline decarboxylase</fullName>
        <ecNumber evidence="3">4.1.1.97</ecNumber>
    </recommendedName>
</protein>
<dbReference type="Pfam" id="PF09349">
    <property type="entry name" value="OHCU_decarbox"/>
    <property type="match status" value="1"/>
</dbReference>
<proteinExistence type="predicted"/>
<dbReference type="NCBIfam" id="TIGR03180">
    <property type="entry name" value="UraD_2"/>
    <property type="match status" value="1"/>
</dbReference>
<dbReference type="Proteomes" id="UP000567293">
    <property type="component" value="Unassembled WGS sequence"/>
</dbReference>
<dbReference type="EMBL" id="JACDQQ010001892">
    <property type="protein sequence ID" value="MBA0087224.1"/>
    <property type="molecule type" value="Genomic_DNA"/>
</dbReference>
<keyword evidence="6 8" id="KW-0456">Lyase</keyword>